<dbReference type="Proteomes" id="UP000479710">
    <property type="component" value="Unassembled WGS sequence"/>
</dbReference>
<evidence type="ECO:0000256" key="1">
    <source>
        <dbReference type="SAM" id="SignalP"/>
    </source>
</evidence>
<keyword evidence="1" id="KW-0732">Signal</keyword>
<evidence type="ECO:0000313" key="3">
    <source>
        <dbReference type="Proteomes" id="UP000479710"/>
    </source>
</evidence>
<name>A0A6G1CDU6_9ORYZ</name>
<evidence type="ECO:0000313" key="2">
    <source>
        <dbReference type="EMBL" id="KAF0897934.1"/>
    </source>
</evidence>
<gene>
    <name evidence="2" type="ORF">E2562_001636</name>
</gene>
<comment type="caution">
    <text evidence="2">The sequence shown here is derived from an EMBL/GenBank/DDBJ whole genome shotgun (WGS) entry which is preliminary data.</text>
</comment>
<organism evidence="2 3">
    <name type="scientific">Oryza meyeriana var. granulata</name>
    <dbReference type="NCBI Taxonomy" id="110450"/>
    <lineage>
        <taxon>Eukaryota</taxon>
        <taxon>Viridiplantae</taxon>
        <taxon>Streptophyta</taxon>
        <taxon>Embryophyta</taxon>
        <taxon>Tracheophyta</taxon>
        <taxon>Spermatophyta</taxon>
        <taxon>Magnoliopsida</taxon>
        <taxon>Liliopsida</taxon>
        <taxon>Poales</taxon>
        <taxon>Poaceae</taxon>
        <taxon>BOP clade</taxon>
        <taxon>Oryzoideae</taxon>
        <taxon>Oryzeae</taxon>
        <taxon>Oryzinae</taxon>
        <taxon>Oryza</taxon>
        <taxon>Oryza meyeriana</taxon>
    </lineage>
</organism>
<dbReference type="EMBL" id="SPHZ02000009">
    <property type="protein sequence ID" value="KAF0897934.1"/>
    <property type="molecule type" value="Genomic_DNA"/>
</dbReference>
<accession>A0A6G1CDU6</accession>
<keyword evidence="3" id="KW-1185">Reference proteome</keyword>
<sequence>MAQPGKKQRRQRGGLLAALLLSALLLSLCLLARVDASAAVSAANLEWKEEGAVATALGQARLPKAAMAVEEGDRPERVEMEAINDYVPFGANNRHNPHP</sequence>
<reference evidence="2 3" key="1">
    <citation type="submission" date="2019-11" db="EMBL/GenBank/DDBJ databases">
        <title>Whole genome sequence of Oryza granulata.</title>
        <authorList>
            <person name="Li W."/>
        </authorList>
    </citation>
    <scope>NUCLEOTIDE SEQUENCE [LARGE SCALE GENOMIC DNA]</scope>
    <source>
        <strain evidence="3">cv. Menghai</strain>
        <tissue evidence="2">Leaf</tissue>
    </source>
</reference>
<dbReference type="OrthoDB" id="694731at2759"/>
<protein>
    <submittedName>
        <fullName evidence="2">Uncharacterized protein</fullName>
    </submittedName>
</protein>
<dbReference type="AlphaFoldDB" id="A0A6G1CDU6"/>
<proteinExistence type="predicted"/>
<feature type="signal peptide" evidence="1">
    <location>
        <begin position="1"/>
        <end position="36"/>
    </location>
</feature>
<feature type="chain" id="PRO_5026154276" evidence="1">
    <location>
        <begin position="37"/>
        <end position="99"/>
    </location>
</feature>